<dbReference type="Proteomes" id="UP000016943">
    <property type="component" value="Chromosome"/>
</dbReference>
<evidence type="ECO:0000256" key="2">
    <source>
        <dbReference type="ARBA" id="ARBA00008973"/>
    </source>
</evidence>
<evidence type="ECO:0008006" key="10">
    <source>
        <dbReference type="Google" id="ProtNLM"/>
    </source>
</evidence>
<organism evidence="8 9">
    <name type="scientific">Corynebacterium argentoratense DSM 44202</name>
    <dbReference type="NCBI Taxonomy" id="1348662"/>
    <lineage>
        <taxon>Bacteria</taxon>
        <taxon>Bacillati</taxon>
        <taxon>Actinomycetota</taxon>
        <taxon>Actinomycetes</taxon>
        <taxon>Mycobacteriales</taxon>
        <taxon>Corynebacteriaceae</taxon>
        <taxon>Corynebacterium</taxon>
    </lineage>
</organism>
<dbReference type="GO" id="GO:0016020">
    <property type="term" value="C:membrane"/>
    <property type="evidence" value="ECO:0007669"/>
    <property type="project" value="UniProtKB-SubCell"/>
</dbReference>
<comment type="subcellular location">
    <subcellularLocation>
        <location evidence="1">Membrane</location>
        <topology evidence="1">Lipid-anchor</topology>
    </subcellularLocation>
</comment>
<name>U3GWM4_9CORY</name>
<evidence type="ECO:0000256" key="4">
    <source>
        <dbReference type="ARBA" id="ARBA00023136"/>
    </source>
</evidence>
<feature type="chain" id="PRO_5038762196" description="Lipoprotein" evidence="7">
    <location>
        <begin position="28"/>
        <end position="288"/>
    </location>
</feature>
<keyword evidence="5" id="KW-0564">Palmitate</keyword>
<evidence type="ECO:0000256" key="1">
    <source>
        <dbReference type="ARBA" id="ARBA00004635"/>
    </source>
</evidence>
<keyword evidence="3 7" id="KW-0732">Signal</keyword>
<dbReference type="STRING" id="1348662.CARG_07960"/>
<dbReference type="eggNOG" id="COG1464">
    <property type="taxonomic scope" value="Bacteria"/>
</dbReference>
<dbReference type="HOGENOM" id="CLU_067080_1_1_11"/>
<dbReference type="PANTHER" id="PTHR30429">
    <property type="entry name" value="D-METHIONINE-BINDING LIPOPROTEIN METQ"/>
    <property type="match status" value="1"/>
</dbReference>
<evidence type="ECO:0000256" key="3">
    <source>
        <dbReference type="ARBA" id="ARBA00022729"/>
    </source>
</evidence>
<comment type="similarity">
    <text evidence="2">Belongs to the NlpA lipoprotein family.</text>
</comment>
<keyword evidence="9" id="KW-1185">Reference proteome</keyword>
<dbReference type="KEGG" id="caz:CARG_07960"/>
<dbReference type="GeneID" id="78250339"/>
<evidence type="ECO:0000256" key="7">
    <source>
        <dbReference type="SAM" id="SignalP"/>
    </source>
</evidence>
<dbReference type="Pfam" id="PF03180">
    <property type="entry name" value="Lipoprotein_9"/>
    <property type="match status" value="1"/>
</dbReference>
<reference evidence="8 9" key="1">
    <citation type="journal article" date="2013" name="Genome Announc.">
        <title>Whole-Genome Sequence of the Clinical Strain Corynebacterium argentoratense DSM 44202, Isolated from a Human Throat Specimen.</title>
        <authorList>
            <person name="Bomholt C."/>
            <person name="Glaub A."/>
            <person name="Gravermann K."/>
            <person name="Albersmeier A."/>
            <person name="Brinkrolf K."/>
            <person name="Ruckert C."/>
            <person name="Tauch A."/>
        </authorList>
    </citation>
    <scope>NUCLEOTIDE SEQUENCE [LARGE SCALE GENOMIC DNA]</scope>
    <source>
        <strain evidence="8">DSM 44202</strain>
    </source>
</reference>
<evidence type="ECO:0000313" key="9">
    <source>
        <dbReference type="Proteomes" id="UP000016943"/>
    </source>
</evidence>
<dbReference type="RefSeq" id="WP_021012099.1">
    <property type="nucleotide sequence ID" value="NC_022198.1"/>
</dbReference>
<keyword evidence="4" id="KW-0472">Membrane</keyword>
<keyword evidence="6" id="KW-0449">Lipoprotein</keyword>
<sequence>MTNSTTRRFTRITGLVAAAAISVSTLAACSHDDQNLKLRVGTTEASSKAWQVIEQQADAAGLDLEVVDFSDYSTPNKALSEGTIDANAFQHLKFLAQYNKGENDNLVPVASTYIVPLSVFWKGHDSIDGIEGETIAIPSDPTNQARAINVLATAGLLKLKEEGLITPNPSDIDEAASKVKVNPIAPEQTTVAYGEGKPAVINNNFLGRAGIDPESAAYKDNPTGETSDPYINVIATREENQDDPAIQKFIEIYHTPEVAEAQAEDTNGTSIRVNRPKAELIEILKKLS</sequence>
<accession>U3GWM4</accession>
<feature type="signal peptide" evidence="7">
    <location>
        <begin position="1"/>
        <end position="27"/>
    </location>
</feature>
<dbReference type="EMBL" id="CP006365">
    <property type="protein sequence ID" value="AGU15709.1"/>
    <property type="molecule type" value="Genomic_DNA"/>
</dbReference>
<gene>
    <name evidence="8" type="ORF">CARG_07960</name>
</gene>
<dbReference type="PROSITE" id="PS51257">
    <property type="entry name" value="PROKAR_LIPOPROTEIN"/>
    <property type="match status" value="1"/>
</dbReference>
<dbReference type="SUPFAM" id="SSF53850">
    <property type="entry name" value="Periplasmic binding protein-like II"/>
    <property type="match status" value="1"/>
</dbReference>
<evidence type="ECO:0000256" key="6">
    <source>
        <dbReference type="ARBA" id="ARBA00023288"/>
    </source>
</evidence>
<dbReference type="OrthoDB" id="9812878at2"/>
<protein>
    <recommendedName>
        <fullName evidence="10">Lipoprotein</fullName>
    </recommendedName>
</protein>
<dbReference type="InterPro" id="IPR004872">
    <property type="entry name" value="Lipoprotein_NlpA"/>
</dbReference>
<dbReference type="PANTHER" id="PTHR30429:SF3">
    <property type="entry name" value="LIPOPROTEIN"/>
    <property type="match status" value="1"/>
</dbReference>
<dbReference type="Gene3D" id="3.40.190.10">
    <property type="entry name" value="Periplasmic binding protein-like II"/>
    <property type="match status" value="2"/>
</dbReference>
<proteinExistence type="inferred from homology"/>
<dbReference type="AlphaFoldDB" id="U3GWM4"/>
<evidence type="ECO:0000313" key="8">
    <source>
        <dbReference type="EMBL" id="AGU15709.1"/>
    </source>
</evidence>
<evidence type="ECO:0000256" key="5">
    <source>
        <dbReference type="ARBA" id="ARBA00023139"/>
    </source>
</evidence>
<dbReference type="PATRIC" id="fig|1348662.3.peg.1574"/>